<accession>A0A4D7QF14</accession>
<sequence length="922" mass="101847">MVIARFHDSLVNAAPHSGAVEPERSVSDGETPDRHSSDVQSNLALRHAQDRARLVLLWERIWPRLVLFLVIFGGVLAVSWLGFWQVVPYWARFGGVVFVLALLFLAAWPLLTIRRPTDAEALKRIDKATGGGHRPATALADDLATADDPFARALWAEHRARVVAATGRLKTGIPMPRMANLDRYAIRALAVLLIVPAFFLAGDERMSRLLTAFDWRAPPAPITYRVDAWVTPPAYTSRPPIILPTRRSSDTAERRDAAPDLFKVPAGSIVTLRVTGLANVEVKPEGGIAAAPIAEAANAAPPAAPTGLAETRWTISADGTLIVRGGGIEPLGWQFEALADRAPTIAFEREPQADQRNHLVFAYKVEDDYGVTSAEARFALAPSARALQRDGARALATLPAMPLVLPQARTRSGSGQTTRDFAAHPFAGLQVAVTLHAQDDAGNQAQSATVVTTLPQRSFSKPIPRALVEQRRILALDANARPRIARALDALTTAPDRFGMETPVYLGLRTAYYRTARARTDEQLTDVIDFLWDMAVRIEDGDVSEAERNAQQAAERLRQAIERGASNEEIQRLTQELRQAMDRLMRELTEQAQRNRQDNPNQRQAQRDQNQRNVRPQDLRDMLNRIENLARNGARDQAQRLMQELQQMLQGLQAGRQQQQQEMGEGGEQGENPQDQLSDMIRRQQQLRDQTFRRNQEQRRAQRGQQGQRPQQGQQRPGQRGQQGQQGEQQPGQGGEQGEGEQDYSQLGEGQRALRELLDQLREQLGQQGEGQGESEGGRQAQQGLGNAGRAMREAEEALGRGDGQGAADAQGRALRGLQQGAQGLAQQQQEGQGQQQGQGQQPGQPGRNGQAGNQDYDPLGRPTRGREPNENSNVRIPNAGEGAAQRAQRVLEELRRRLSDPDRPTLETDYIERLLRGLQIQ</sequence>
<feature type="region of interest" description="Disordered" evidence="1">
    <location>
        <begin position="651"/>
        <end position="674"/>
    </location>
</feature>
<dbReference type="OrthoDB" id="8477685at2"/>
<keyword evidence="2" id="KW-0812">Transmembrane</keyword>
<feature type="compositionally biased region" description="Basic and acidic residues" evidence="1">
    <location>
        <begin position="791"/>
        <end position="800"/>
    </location>
</feature>
<organism evidence="3 4">
    <name type="scientific">Phreatobacter aquaticus</name>
    <dbReference type="NCBI Taxonomy" id="2570229"/>
    <lineage>
        <taxon>Bacteria</taxon>
        <taxon>Pseudomonadati</taxon>
        <taxon>Pseudomonadota</taxon>
        <taxon>Alphaproteobacteria</taxon>
        <taxon>Hyphomicrobiales</taxon>
        <taxon>Phreatobacteraceae</taxon>
        <taxon>Phreatobacter</taxon>
    </lineage>
</organism>
<dbReference type="AlphaFoldDB" id="A0A4D7QF14"/>
<evidence type="ECO:0000313" key="4">
    <source>
        <dbReference type="Proteomes" id="UP000298588"/>
    </source>
</evidence>
<feature type="region of interest" description="Disordered" evidence="1">
    <location>
        <begin position="17"/>
        <end position="40"/>
    </location>
</feature>
<dbReference type="KEGG" id="paqt:E8L99_05105"/>
<name>A0A4D7QF14_9HYPH</name>
<feature type="compositionally biased region" description="Low complexity" evidence="1">
    <location>
        <begin position="651"/>
        <end position="663"/>
    </location>
</feature>
<proteinExistence type="predicted"/>
<feature type="compositionally biased region" description="Basic and acidic residues" evidence="1">
    <location>
        <begin position="752"/>
        <end position="762"/>
    </location>
</feature>
<feature type="region of interest" description="Disordered" evidence="1">
    <location>
        <begin position="592"/>
        <end position="619"/>
    </location>
</feature>
<protein>
    <submittedName>
        <fullName evidence="3">TIGR02302 family protein</fullName>
    </submittedName>
</protein>
<feature type="compositionally biased region" description="Basic and acidic residues" evidence="1">
    <location>
        <begin position="605"/>
        <end position="619"/>
    </location>
</feature>
<feature type="transmembrane region" description="Helical" evidence="2">
    <location>
        <begin position="89"/>
        <end position="111"/>
    </location>
</feature>
<feature type="compositionally biased region" description="Low complexity" evidence="1">
    <location>
        <begin position="806"/>
        <end position="855"/>
    </location>
</feature>
<feature type="transmembrane region" description="Helical" evidence="2">
    <location>
        <begin position="61"/>
        <end position="83"/>
    </location>
</feature>
<feature type="transmembrane region" description="Helical" evidence="2">
    <location>
        <begin position="184"/>
        <end position="202"/>
    </location>
</feature>
<feature type="compositionally biased region" description="Low complexity" evidence="1">
    <location>
        <begin position="703"/>
        <end position="731"/>
    </location>
</feature>
<reference evidence="3 4" key="1">
    <citation type="submission" date="2019-04" db="EMBL/GenBank/DDBJ databases">
        <title>Phreatobacter aquaticus sp. nov.</title>
        <authorList>
            <person name="Choi A."/>
            <person name="Baek K."/>
        </authorList>
    </citation>
    <scope>NUCLEOTIDE SEQUENCE [LARGE SCALE GENOMIC DNA]</scope>
    <source>
        <strain evidence="3 4">NMCR1094</strain>
    </source>
</reference>
<evidence type="ECO:0000256" key="1">
    <source>
        <dbReference type="SAM" id="MobiDB-lite"/>
    </source>
</evidence>
<dbReference type="Proteomes" id="UP000298588">
    <property type="component" value="Chromosome"/>
</dbReference>
<dbReference type="NCBIfam" id="TIGR02302">
    <property type="entry name" value="aProt_lowcomp"/>
    <property type="match status" value="1"/>
</dbReference>
<feature type="compositionally biased region" description="Basic and acidic residues" evidence="1">
    <location>
        <begin position="691"/>
        <end position="700"/>
    </location>
</feature>
<evidence type="ECO:0000256" key="2">
    <source>
        <dbReference type="SAM" id="Phobius"/>
    </source>
</evidence>
<keyword evidence="4" id="KW-1185">Reference proteome</keyword>
<keyword evidence="2" id="KW-1133">Transmembrane helix</keyword>
<dbReference type="Pfam" id="PF13779">
    <property type="entry name" value="DUF4175"/>
    <property type="match status" value="1"/>
</dbReference>
<feature type="compositionally biased region" description="Basic and acidic residues" evidence="1">
    <location>
        <begin position="21"/>
        <end position="37"/>
    </location>
</feature>
<evidence type="ECO:0000313" key="3">
    <source>
        <dbReference type="EMBL" id="QCK85201.1"/>
    </source>
</evidence>
<dbReference type="InterPro" id="IPR012683">
    <property type="entry name" value="CHP02302_TM"/>
</dbReference>
<dbReference type="EMBL" id="CP039865">
    <property type="protein sequence ID" value="QCK85201.1"/>
    <property type="molecule type" value="Genomic_DNA"/>
</dbReference>
<gene>
    <name evidence="3" type="ORF">E8L99_05105</name>
</gene>
<keyword evidence="2" id="KW-0472">Membrane</keyword>
<feature type="region of interest" description="Disordered" evidence="1">
    <location>
        <begin position="691"/>
        <end position="889"/>
    </location>
</feature>